<evidence type="ECO:0000313" key="1">
    <source>
        <dbReference type="EMBL" id="CRY97011.1"/>
    </source>
</evidence>
<reference evidence="1" key="2">
    <citation type="submission" date="2015-07" db="EMBL/GenBank/DDBJ databases">
        <title>Plasmids, circular viruses and viroids from rat gut.</title>
        <authorList>
            <person name="Jorgensen T.J."/>
            <person name="Hansen M.A."/>
            <person name="Xu Z."/>
            <person name="Tabak M.A."/>
            <person name="Sorensen S.J."/>
            <person name="Hansen L.H."/>
        </authorList>
    </citation>
    <scope>NUCLEOTIDE SEQUENCE</scope>
    <source>
        <strain evidence="1">RGFK1349</strain>
    </source>
</reference>
<dbReference type="EMBL" id="LN853911">
    <property type="protein sequence ID" value="CRY97011.1"/>
    <property type="molecule type" value="Genomic_DNA"/>
</dbReference>
<name>A0A0H5Q4N2_9ZZZZ</name>
<proteinExistence type="predicted"/>
<accession>A0A0H5Q4N2</accession>
<organism evidence="1">
    <name type="scientific">uncultured prokaryote</name>
    <dbReference type="NCBI Taxonomy" id="198431"/>
    <lineage>
        <taxon>unclassified sequences</taxon>
        <taxon>environmental samples</taxon>
    </lineage>
</organism>
<dbReference type="AlphaFoldDB" id="A0A0H5Q4N2"/>
<protein>
    <submittedName>
        <fullName evidence="1">Uncharacterized protein</fullName>
    </submittedName>
</protein>
<reference evidence="1" key="1">
    <citation type="submission" date="2015-06" db="EMBL/GenBank/DDBJ databases">
        <authorList>
            <person name="Joergensen T."/>
        </authorList>
    </citation>
    <scope>NUCLEOTIDE SEQUENCE</scope>
    <source>
        <strain evidence="1">RGFK1349</strain>
    </source>
</reference>
<sequence length="76" mass="8800">MVEDKSLLCEVLDEYKRGGNSSHQPRLTDGGSIPGNRGILKEGKLTRIRVVLIYRLVGKRIGKKERNAKTRFFWKW</sequence>